<dbReference type="Pfam" id="PF05170">
    <property type="entry name" value="AsmA"/>
    <property type="match status" value="2"/>
</dbReference>
<gene>
    <name evidence="3" type="ORF">NJD11_09935</name>
</gene>
<dbReference type="EMBL" id="JAMYEC010000005">
    <property type="protein sequence ID" value="MDX2335253.1"/>
    <property type="molecule type" value="Genomic_DNA"/>
</dbReference>
<dbReference type="PANTHER" id="PTHR30441">
    <property type="entry name" value="DUF748 DOMAIN-CONTAINING PROTEIN"/>
    <property type="match status" value="1"/>
</dbReference>
<sequence>MTATSKLRLSWDAFRTRTLARAGVRAGEWRDWVKANDPVYNSFRHPGRTEKIAASIVMLLIAAIVIFFLLFDWNWLRGPIGRWASAKYDREIALRGDLDVKLFTWTPTVVVNDLKFGGPQWAKSRDTATVSRIEASVRLRKLFAGQIEMPLLSFTQPEVYLLATKDGRQSWELEPNKPDTGEGMKLPVIQQLIIQNGHIVIDEQKRGLTLDASVDARETANDDDAGFVLAGEGSVNRSPLTLRIEGGPFINIRRDRPYHFNALIEGARSKLTADGAVTRPFHLGQFTSTLTLQGQDLSDLYLLTGVTLPNTPPYRLAGALKRDDSTWTFNDFTGRVGSSDLSGDVKAETGGRLRLEAQLASQRLDIDDLMAIFGARTQTNAAGTNTTTVSSGAPGKLLPDATLNVDRLRTMDGSLTYRAASVKANEMDIRAVRLGAELEAGVLNLNPVAFTFNRGSLTGTARINAARDMPYSAMDFRLTGYPLESIVPAKNGTAPITGQATGRMLLEGPGNSIHRFAAASKGSVSLVVPNGEMRSAFAELLGINASAGLLKLLRGDQSKADIRCAVADFNVSNGVARAQTLVIDTDVVLANGSGSINLGAETLDLKIDGDSKKPRLLRLWTPILVRGSLTSPRVGVDTGQVVAQGGLAAIVGAVAAPVAALFAFVDPGLAKDANCGALIASAR</sequence>
<dbReference type="InterPro" id="IPR052894">
    <property type="entry name" value="AsmA-related"/>
</dbReference>
<keyword evidence="4" id="KW-1185">Reference proteome</keyword>
<dbReference type="Proteomes" id="UP001272940">
    <property type="component" value="Unassembled WGS sequence"/>
</dbReference>
<feature type="transmembrane region" description="Helical" evidence="1">
    <location>
        <begin position="52"/>
        <end position="71"/>
    </location>
</feature>
<keyword evidence="1" id="KW-1133">Transmembrane helix</keyword>
<keyword evidence="1" id="KW-0472">Membrane</keyword>
<feature type="domain" description="AsmA" evidence="2">
    <location>
        <begin position="54"/>
        <end position="208"/>
    </location>
</feature>
<evidence type="ECO:0000259" key="2">
    <source>
        <dbReference type="Pfam" id="PF05170"/>
    </source>
</evidence>
<dbReference type="InterPro" id="IPR007844">
    <property type="entry name" value="AsmA"/>
</dbReference>
<reference evidence="3 4" key="1">
    <citation type="journal article" date="2023" name="FEMS Microbes">
        <title>Whole genomes of deep-sea sponge-associated bacteria exhibit high novel natural product potential.</title>
        <authorList>
            <person name="Hesketh-Best P.J."/>
            <person name="January G.G."/>
            <person name="Koch M.J."/>
            <person name="Warburton P.J."/>
            <person name="Howell K.L."/>
            <person name="Upton M."/>
        </authorList>
    </citation>
    <scope>NUCLEOTIDE SEQUENCE [LARGE SCALE GENOMIC DNA]</scope>
    <source>
        <strain evidence="3 4">PC206-O</strain>
    </source>
</reference>
<evidence type="ECO:0000313" key="3">
    <source>
        <dbReference type="EMBL" id="MDX2335253.1"/>
    </source>
</evidence>
<protein>
    <submittedName>
        <fullName evidence="3">AsmA family protein</fullName>
    </submittedName>
</protein>
<feature type="domain" description="AsmA" evidence="2">
    <location>
        <begin position="267"/>
        <end position="580"/>
    </location>
</feature>
<comment type="caution">
    <text evidence="3">The sequence shown here is derived from an EMBL/GenBank/DDBJ whole genome shotgun (WGS) entry which is preliminary data.</text>
</comment>
<dbReference type="RefSeq" id="WP_066629229.1">
    <property type="nucleotide sequence ID" value="NZ_JAMYEC010000005.1"/>
</dbReference>
<name>A0ABU4KQH8_BREVE</name>
<evidence type="ECO:0000313" key="4">
    <source>
        <dbReference type="Proteomes" id="UP001272940"/>
    </source>
</evidence>
<dbReference type="PANTHER" id="PTHR30441:SF9">
    <property type="entry name" value="ASMA FAMILY PROTEIN YHJG"/>
    <property type="match status" value="1"/>
</dbReference>
<proteinExistence type="predicted"/>
<accession>A0ABU4KQH8</accession>
<keyword evidence="1" id="KW-0812">Transmembrane</keyword>
<evidence type="ECO:0000256" key="1">
    <source>
        <dbReference type="SAM" id="Phobius"/>
    </source>
</evidence>
<organism evidence="3 4">
    <name type="scientific">Brevundimonas vesicularis</name>
    <name type="common">Pseudomonas vesicularis</name>
    <dbReference type="NCBI Taxonomy" id="41276"/>
    <lineage>
        <taxon>Bacteria</taxon>
        <taxon>Pseudomonadati</taxon>
        <taxon>Pseudomonadota</taxon>
        <taxon>Alphaproteobacteria</taxon>
        <taxon>Caulobacterales</taxon>
        <taxon>Caulobacteraceae</taxon>
        <taxon>Brevundimonas</taxon>
    </lineage>
</organism>